<sequence length="405" mass="42896">MQQQRPEATQPAPSPKALLAASTAEKRKVEESGNNKLDYSELGSAVPLDWYICSAYMPRSAQPSPSAAVAEVVTPRAILAFLTGPRGAFSLVPTAVAWLLKDIGFVFVAGALLLLDQELTLDLCDLVFRCLSCFVSAALLASLLDGRQVCGSLPLGYTPRVFEACYWAHMGCVPVDLALAVAFVLFKEDMVAYEPYQQLAASKRTTLAQRGLELNATLVDGTDAADGATSGAGRVALQAAGQAGVSPLLSAVWHLVRLRRSGGADQVIQQAGLKVVDLQNPLTVFLVVDHAVCVFARSHLVWRMNRCLHALVRNQVMLGATAGRAADAAASLGAVADDGAPYAELGDPDAFSPGDAPEEVSSGGEEVKAHLSLRSARARQQRDLLDAPHTASSSSSIRIASRHKR</sequence>
<keyword evidence="2" id="KW-1185">Reference proteome</keyword>
<comment type="caution">
    <text evidence="1">The sequence shown here is derived from an EMBL/GenBank/DDBJ whole genome shotgun (WGS) entry which is preliminary data.</text>
</comment>
<dbReference type="Proteomes" id="UP000821865">
    <property type="component" value="Chromosome 6"/>
</dbReference>
<evidence type="ECO:0000313" key="1">
    <source>
        <dbReference type="EMBL" id="KAH7945225.1"/>
    </source>
</evidence>
<proteinExistence type="predicted"/>
<protein>
    <submittedName>
        <fullName evidence="1">Uncharacterized protein</fullName>
    </submittedName>
</protein>
<gene>
    <name evidence="1" type="ORF">HPB49_008459</name>
</gene>
<accession>A0ACB8CK58</accession>
<organism evidence="1 2">
    <name type="scientific">Dermacentor silvarum</name>
    <name type="common">Tick</name>
    <dbReference type="NCBI Taxonomy" id="543639"/>
    <lineage>
        <taxon>Eukaryota</taxon>
        <taxon>Metazoa</taxon>
        <taxon>Ecdysozoa</taxon>
        <taxon>Arthropoda</taxon>
        <taxon>Chelicerata</taxon>
        <taxon>Arachnida</taxon>
        <taxon>Acari</taxon>
        <taxon>Parasitiformes</taxon>
        <taxon>Ixodida</taxon>
        <taxon>Ixodoidea</taxon>
        <taxon>Ixodidae</taxon>
        <taxon>Rhipicephalinae</taxon>
        <taxon>Dermacentor</taxon>
    </lineage>
</organism>
<name>A0ACB8CK58_DERSI</name>
<evidence type="ECO:0000313" key="2">
    <source>
        <dbReference type="Proteomes" id="UP000821865"/>
    </source>
</evidence>
<reference evidence="1" key="1">
    <citation type="submission" date="2020-05" db="EMBL/GenBank/DDBJ databases">
        <title>Large-scale comparative analyses of tick genomes elucidate their genetic diversity and vector capacities.</title>
        <authorList>
            <person name="Jia N."/>
            <person name="Wang J."/>
            <person name="Shi W."/>
            <person name="Du L."/>
            <person name="Sun Y."/>
            <person name="Zhan W."/>
            <person name="Jiang J."/>
            <person name="Wang Q."/>
            <person name="Zhang B."/>
            <person name="Ji P."/>
            <person name="Sakyi L.B."/>
            <person name="Cui X."/>
            <person name="Yuan T."/>
            <person name="Jiang B."/>
            <person name="Yang W."/>
            <person name="Lam T.T.-Y."/>
            <person name="Chang Q."/>
            <person name="Ding S."/>
            <person name="Wang X."/>
            <person name="Zhu J."/>
            <person name="Ruan X."/>
            <person name="Zhao L."/>
            <person name="Wei J."/>
            <person name="Que T."/>
            <person name="Du C."/>
            <person name="Cheng J."/>
            <person name="Dai P."/>
            <person name="Han X."/>
            <person name="Huang E."/>
            <person name="Gao Y."/>
            <person name="Liu J."/>
            <person name="Shao H."/>
            <person name="Ye R."/>
            <person name="Li L."/>
            <person name="Wei W."/>
            <person name="Wang X."/>
            <person name="Wang C."/>
            <person name="Yang T."/>
            <person name="Huo Q."/>
            <person name="Li W."/>
            <person name="Guo W."/>
            <person name="Chen H."/>
            <person name="Zhou L."/>
            <person name="Ni X."/>
            <person name="Tian J."/>
            <person name="Zhou Y."/>
            <person name="Sheng Y."/>
            <person name="Liu T."/>
            <person name="Pan Y."/>
            <person name="Xia L."/>
            <person name="Li J."/>
            <person name="Zhao F."/>
            <person name="Cao W."/>
        </authorList>
    </citation>
    <scope>NUCLEOTIDE SEQUENCE</scope>
    <source>
        <strain evidence="1">Dsil-2018</strain>
    </source>
</reference>
<dbReference type="EMBL" id="CM023475">
    <property type="protein sequence ID" value="KAH7945225.1"/>
    <property type="molecule type" value="Genomic_DNA"/>
</dbReference>